<proteinExistence type="predicted"/>
<dbReference type="EMBL" id="CP006764">
    <property type="protein sequence ID" value="AIT60773.1"/>
    <property type="molecule type" value="Genomic_DNA"/>
</dbReference>
<dbReference type="STRING" id="558173.CDOO_05520"/>
<accession>A0A097IF69</accession>
<dbReference type="HOGENOM" id="CLU_133686_0_0_11"/>
<keyword evidence="1" id="KW-0812">Transmembrane</keyword>
<feature type="transmembrane region" description="Helical" evidence="1">
    <location>
        <begin position="77"/>
        <end position="99"/>
    </location>
</feature>
<organism evidence="2 3">
    <name type="scientific">Corynebacterium doosanense CAU 212 = DSM 45436</name>
    <dbReference type="NCBI Taxonomy" id="558173"/>
    <lineage>
        <taxon>Bacteria</taxon>
        <taxon>Bacillati</taxon>
        <taxon>Actinomycetota</taxon>
        <taxon>Actinomycetes</taxon>
        <taxon>Mycobacteriales</taxon>
        <taxon>Corynebacteriaceae</taxon>
        <taxon>Corynebacterium</taxon>
    </lineage>
</organism>
<feature type="transmembrane region" description="Helical" evidence="1">
    <location>
        <begin position="43"/>
        <end position="65"/>
    </location>
</feature>
<dbReference type="eggNOG" id="ENOG503330Y">
    <property type="taxonomic scope" value="Bacteria"/>
</dbReference>
<dbReference type="OrthoDB" id="4410789at2"/>
<name>A0A097IF69_9CORY</name>
<evidence type="ECO:0000256" key="1">
    <source>
        <dbReference type="SAM" id="Phobius"/>
    </source>
</evidence>
<keyword evidence="1" id="KW-1133">Transmembrane helix</keyword>
<keyword evidence="3" id="KW-1185">Reference proteome</keyword>
<gene>
    <name evidence="2" type="ORF">CDOO_05520</name>
</gene>
<reference evidence="2 3" key="1">
    <citation type="submission" date="2013-09" db="EMBL/GenBank/DDBJ databases">
        <title>Complete genome sequence of Corynebacterium doosanense CAU 212(T) (=DSM 45436(T)), isolated from activated sludge.</title>
        <authorList>
            <person name="Schaffert L."/>
            <person name="Albersmeier A."/>
            <person name="Kalinowski J."/>
            <person name="Ruckert C."/>
        </authorList>
    </citation>
    <scope>NUCLEOTIDE SEQUENCE [LARGE SCALE GENOMIC DNA]</scope>
    <source>
        <strain evidence="2 3">CAU 212</strain>
    </source>
</reference>
<dbReference type="AlphaFoldDB" id="A0A097IF69"/>
<feature type="transmembrane region" description="Helical" evidence="1">
    <location>
        <begin position="111"/>
        <end position="127"/>
    </location>
</feature>
<dbReference type="RefSeq" id="WP_018022272.1">
    <property type="nucleotide sequence ID" value="NZ_AQUX01000006.1"/>
</dbReference>
<evidence type="ECO:0000313" key="2">
    <source>
        <dbReference type="EMBL" id="AIT60773.1"/>
    </source>
</evidence>
<keyword evidence="1" id="KW-0472">Membrane</keyword>
<protein>
    <submittedName>
        <fullName evidence="2">Membrane protein</fullName>
    </submittedName>
</protein>
<dbReference type="KEGG" id="cdo:CDOO_05520"/>
<evidence type="ECO:0000313" key="3">
    <source>
        <dbReference type="Proteomes" id="UP000029914"/>
    </source>
</evidence>
<feature type="transmembrane region" description="Helical" evidence="1">
    <location>
        <begin position="16"/>
        <end position="37"/>
    </location>
</feature>
<sequence length="130" mass="13872">MSDSVIRDSFSRGEQIGGLAWLSVGALISLILEIVYLGTRVTLPGGVSMALPWTIAAAVLMNAVFTRTARLWSTQTWVALVPLGVWCLGFLVFLALPALSGDQLLGNNMRTIALLFAGIGGGLWPLTRTK</sequence>
<dbReference type="Proteomes" id="UP000029914">
    <property type="component" value="Chromosome"/>
</dbReference>